<reference evidence="18" key="1">
    <citation type="submission" date="2021-03" db="EMBL/GenBank/DDBJ databases">
        <title>Chromosome level genome of the anhydrobiotic midge Polypedilum vanderplanki.</title>
        <authorList>
            <person name="Yoshida Y."/>
            <person name="Kikawada T."/>
            <person name="Gusev O."/>
        </authorList>
    </citation>
    <scope>NUCLEOTIDE SEQUENCE</scope>
    <source>
        <strain evidence="18">NIAS01</strain>
        <tissue evidence="18">Whole body or cell culture</tissue>
    </source>
</reference>
<feature type="signal peptide" evidence="16">
    <location>
        <begin position="1"/>
        <end position="16"/>
    </location>
</feature>
<feature type="domain" description="Peptidase M14" evidence="17">
    <location>
        <begin position="120"/>
        <end position="420"/>
    </location>
</feature>
<evidence type="ECO:0000256" key="7">
    <source>
        <dbReference type="ARBA" id="ARBA00022723"/>
    </source>
</evidence>
<keyword evidence="4" id="KW-0964">Secreted</keyword>
<comment type="caution">
    <text evidence="18">The sequence shown here is derived from an EMBL/GenBank/DDBJ whole genome shotgun (WGS) entry which is preliminary data.</text>
</comment>
<feature type="chain" id="PRO_5039936955" description="Zinc carboxypeptidase A 1" evidence="16">
    <location>
        <begin position="17"/>
        <end position="429"/>
    </location>
</feature>
<dbReference type="FunFam" id="3.30.70.340:FF:000002">
    <property type="entry name" value="Carboxypeptidase A"/>
    <property type="match status" value="1"/>
</dbReference>
<evidence type="ECO:0000256" key="12">
    <source>
        <dbReference type="ARBA" id="ARBA00023157"/>
    </source>
</evidence>
<evidence type="ECO:0000256" key="8">
    <source>
        <dbReference type="ARBA" id="ARBA00022729"/>
    </source>
</evidence>
<evidence type="ECO:0000256" key="6">
    <source>
        <dbReference type="ARBA" id="ARBA00022670"/>
    </source>
</evidence>
<keyword evidence="11" id="KW-0482">Metalloprotease</keyword>
<organism evidence="18 19">
    <name type="scientific">Polypedilum vanderplanki</name>
    <name type="common">Sleeping chironomid midge</name>
    <dbReference type="NCBI Taxonomy" id="319348"/>
    <lineage>
        <taxon>Eukaryota</taxon>
        <taxon>Metazoa</taxon>
        <taxon>Ecdysozoa</taxon>
        <taxon>Arthropoda</taxon>
        <taxon>Hexapoda</taxon>
        <taxon>Insecta</taxon>
        <taxon>Pterygota</taxon>
        <taxon>Neoptera</taxon>
        <taxon>Endopterygota</taxon>
        <taxon>Diptera</taxon>
        <taxon>Nematocera</taxon>
        <taxon>Chironomoidea</taxon>
        <taxon>Chironomidae</taxon>
        <taxon>Chironominae</taxon>
        <taxon>Polypedilum</taxon>
        <taxon>Polypedilum</taxon>
    </lineage>
</organism>
<evidence type="ECO:0000256" key="13">
    <source>
        <dbReference type="ARBA" id="ARBA00057299"/>
    </source>
</evidence>
<evidence type="ECO:0000256" key="15">
    <source>
        <dbReference type="PROSITE-ProRule" id="PRU01379"/>
    </source>
</evidence>
<dbReference type="PRINTS" id="PR00765">
    <property type="entry name" value="CRBOXYPTASEA"/>
</dbReference>
<evidence type="ECO:0000256" key="5">
    <source>
        <dbReference type="ARBA" id="ARBA00022645"/>
    </source>
</evidence>
<gene>
    <name evidence="18" type="ORF">PVAND_002185</name>
</gene>
<dbReference type="SMART" id="SM00631">
    <property type="entry name" value="Zn_pept"/>
    <property type="match status" value="1"/>
</dbReference>
<dbReference type="Proteomes" id="UP001107558">
    <property type="component" value="Chromosome 3"/>
</dbReference>
<dbReference type="Pfam" id="PF02244">
    <property type="entry name" value="Propep_M14"/>
    <property type="match status" value="1"/>
</dbReference>
<dbReference type="AlphaFoldDB" id="A0A9J6BQI4"/>
<evidence type="ECO:0000256" key="14">
    <source>
        <dbReference type="ARBA" id="ARBA00069039"/>
    </source>
</evidence>
<comment type="subcellular location">
    <subcellularLocation>
        <location evidence="2">Secreted</location>
    </subcellularLocation>
</comment>
<evidence type="ECO:0000256" key="2">
    <source>
        <dbReference type="ARBA" id="ARBA00004613"/>
    </source>
</evidence>
<name>A0A9J6BQI4_POLVA</name>
<keyword evidence="10" id="KW-0862">Zinc</keyword>
<keyword evidence="7" id="KW-0479">Metal-binding</keyword>
<dbReference type="Gene3D" id="3.30.70.340">
    <property type="entry name" value="Metallocarboxypeptidase-like"/>
    <property type="match status" value="1"/>
</dbReference>
<keyword evidence="9" id="KW-0378">Hydrolase</keyword>
<evidence type="ECO:0000259" key="17">
    <source>
        <dbReference type="PROSITE" id="PS52035"/>
    </source>
</evidence>
<protein>
    <recommendedName>
        <fullName evidence="14">Zinc carboxypeptidase A 1</fullName>
    </recommendedName>
</protein>
<evidence type="ECO:0000256" key="11">
    <source>
        <dbReference type="ARBA" id="ARBA00023049"/>
    </source>
</evidence>
<dbReference type="OrthoDB" id="3626597at2759"/>
<feature type="active site" description="Proton donor/acceptor" evidence="15">
    <location>
        <position position="383"/>
    </location>
</feature>
<keyword evidence="12" id="KW-1015">Disulfide bond</keyword>
<dbReference type="GO" id="GO:0008270">
    <property type="term" value="F:zinc ion binding"/>
    <property type="evidence" value="ECO:0007669"/>
    <property type="project" value="InterPro"/>
</dbReference>
<dbReference type="SUPFAM" id="SSF53187">
    <property type="entry name" value="Zn-dependent exopeptidases"/>
    <property type="match status" value="1"/>
</dbReference>
<evidence type="ECO:0000313" key="18">
    <source>
        <dbReference type="EMBL" id="KAG5672023.1"/>
    </source>
</evidence>
<comment type="function">
    <text evidence="13">Involved in the digestion of the blood meal.</text>
</comment>
<dbReference type="Gene3D" id="3.40.630.10">
    <property type="entry name" value="Zn peptidases"/>
    <property type="match status" value="1"/>
</dbReference>
<evidence type="ECO:0000313" key="19">
    <source>
        <dbReference type="Proteomes" id="UP001107558"/>
    </source>
</evidence>
<dbReference type="SUPFAM" id="SSF54897">
    <property type="entry name" value="Protease propeptides/inhibitors"/>
    <property type="match status" value="1"/>
</dbReference>
<dbReference type="GO" id="GO:0006508">
    <property type="term" value="P:proteolysis"/>
    <property type="evidence" value="ECO:0007669"/>
    <property type="project" value="UniProtKB-KW"/>
</dbReference>
<dbReference type="InterPro" id="IPR000834">
    <property type="entry name" value="Peptidase_M14"/>
</dbReference>
<keyword evidence="6" id="KW-0645">Protease</keyword>
<evidence type="ECO:0000256" key="3">
    <source>
        <dbReference type="ARBA" id="ARBA00005988"/>
    </source>
</evidence>
<dbReference type="GO" id="GO:0004181">
    <property type="term" value="F:metallocarboxypeptidase activity"/>
    <property type="evidence" value="ECO:0007669"/>
    <property type="project" value="InterPro"/>
</dbReference>
<dbReference type="GO" id="GO:0005615">
    <property type="term" value="C:extracellular space"/>
    <property type="evidence" value="ECO:0007669"/>
    <property type="project" value="TreeGrafter"/>
</dbReference>
<dbReference type="InterPro" id="IPR036990">
    <property type="entry name" value="M14A-like_propep"/>
</dbReference>
<dbReference type="PROSITE" id="PS52035">
    <property type="entry name" value="PEPTIDASE_M14"/>
    <property type="match status" value="1"/>
</dbReference>
<dbReference type="PANTHER" id="PTHR11705:SF153">
    <property type="entry name" value="ZINC CARBOXYPEPTIDASE A 1-LIKE PROTEIN"/>
    <property type="match status" value="1"/>
</dbReference>
<proteinExistence type="inferred from homology"/>
<comment type="cofactor">
    <cofactor evidence="1">
        <name>Zn(2+)</name>
        <dbReference type="ChEBI" id="CHEBI:29105"/>
    </cofactor>
</comment>
<keyword evidence="8 16" id="KW-0732">Signal</keyword>
<keyword evidence="5" id="KW-0121">Carboxypeptidase</keyword>
<evidence type="ECO:0000256" key="4">
    <source>
        <dbReference type="ARBA" id="ARBA00022525"/>
    </source>
</evidence>
<evidence type="ECO:0000256" key="9">
    <source>
        <dbReference type="ARBA" id="ARBA00022801"/>
    </source>
</evidence>
<comment type="similarity">
    <text evidence="3 15">Belongs to the peptidase M14 family.</text>
</comment>
<keyword evidence="19" id="KW-1185">Reference proteome</keyword>
<dbReference type="InterPro" id="IPR003146">
    <property type="entry name" value="M14A_act_pep"/>
</dbReference>
<evidence type="ECO:0000256" key="16">
    <source>
        <dbReference type="SAM" id="SignalP"/>
    </source>
</evidence>
<accession>A0A9J6BQI4</accession>
<evidence type="ECO:0000256" key="10">
    <source>
        <dbReference type="ARBA" id="ARBA00022833"/>
    </source>
</evidence>
<dbReference type="EMBL" id="JADBJN010000003">
    <property type="protein sequence ID" value="KAG5672023.1"/>
    <property type="molecule type" value="Genomic_DNA"/>
</dbReference>
<evidence type="ECO:0000256" key="1">
    <source>
        <dbReference type="ARBA" id="ARBA00001947"/>
    </source>
</evidence>
<dbReference type="Pfam" id="PF00246">
    <property type="entry name" value="Peptidase_M14"/>
    <property type="match status" value="1"/>
</dbReference>
<dbReference type="FunFam" id="3.40.630.10:FF:000040">
    <property type="entry name" value="zinc carboxypeptidase"/>
    <property type="match status" value="1"/>
</dbReference>
<sequence>MKFVSVLVILFVYANADMARFDNYRVYTVTIENEEQYKAMKYLEENSDAYDFWKSPKINGKADIVVPPHKFADFEVVASNLNMQAEIIIENLQRLIDEERPRNKQPKAADADALDLGWDDYHTLEEIYDWLDEMKEAYPQYINVTTIGYSSENRPIRLLSLSKKPGNRAILIEGTIHAREWISPATATYILYQLLTSEDPEIVDIATNIDWHFIPVINPDGYTYTWTTNRNWRKTRAPVSMLCFGVDGNRNFEYNWLRADETGDLGGSKVPCTDTYAGAYPYSEPETRATEGFLNTHASTIDAFLALHSYGHLFLHPWGHTIVPPTTVDELGGVGRAAAAAILAVNGIQYTVGSSNGVLYASTGTSRDHTYGHHHIPISFTVEMRGNGPYGNYGFFLPAEYILPNAQEVIKGFIALIHRAREFGRFPIN</sequence>
<dbReference type="PANTHER" id="PTHR11705">
    <property type="entry name" value="PROTEASE FAMILY M14 CARBOXYPEPTIDASE A,B"/>
    <property type="match status" value="1"/>
</dbReference>
<dbReference type="CDD" id="cd03860">
    <property type="entry name" value="M14_CP_A-B_like"/>
    <property type="match status" value="1"/>
</dbReference>